<gene>
    <name evidence="1" type="ORF">ABVK25_003516</name>
</gene>
<organism evidence="1 2">
    <name type="scientific">Lepraria finkii</name>
    <dbReference type="NCBI Taxonomy" id="1340010"/>
    <lineage>
        <taxon>Eukaryota</taxon>
        <taxon>Fungi</taxon>
        <taxon>Dikarya</taxon>
        <taxon>Ascomycota</taxon>
        <taxon>Pezizomycotina</taxon>
        <taxon>Lecanoromycetes</taxon>
        <taxon>OSLEUM clade</taxon>
        <taxon>Lecanoromycetidae</taxon>
        <taxon>Lecanorales</taxon>
        <taxon>Lecanorineae</taxon>
        <taxon>Stereocaulaceae</taxon>
        <taxon>Lepraria</taxon>
    </lineage>
</organism>
<dbReference type="Proteomes" id="UP001590951">
    <property type="component" value="Unassembled WGS sequence"/>
</dbReference>
<dbReference type="EMBL" id="JBHFEH010000008">
    <property type="protein sequence ID" value="KAL2056492.1"/>
    <property type="molecule type" value="Genomic_DNA"/>
</dbReference>
<proteinExistence type="predicted"/>
<keyword evidence="2" id="KW-1185">Reference proteome</keyword>
<comment type="caution">
    <text evidence="1">The sequence shown here is derived from an EMBL/GenBank/DDBJ whole genome shotgun (WGS) entry which is preliminary data.</text>
</comment>
<accession>A0ABR4BGD0</accession>
<protein>
    <submittedName>
        <fullName evidence="1">Uncharacterized protein</fullName>
    </submittedName>
</protein>
<name>A0ABR4BGD0_9LECA</name>
<evidence type="ECO:0000313" key="2">
    <source>
        <dbReference type="Proteomes" id="UP001590951"/>
    </source>
</evidence>
<evidence type="ECO:0000313" key="1">
    <source>
        <dbReference type="EMBL" id="KAL2056492.1"/>
    </source>
</evidence>
<sequence length="190" mass="21476">MSRFVPMELKEEEWIKKKDREEKLLAITQAFGDGPLLCLVSSISLNCISGWLWLTASLIIEGLQNGDNDSTKEFKILCETLQPYAPALMKQKIHDEKLAEPTRAISTTISRPEMDKEDELTDLLKQVTYDFPNFTSATAVSFQPRTFATKQHSEADDGVKISPSVLSQWSLRFRNKPWGTAHSDVNSPQT</sequence>
<reference evidence="1 2" key="1">
    <citation type="submission" date="2024-09" db="EMBL/GenBank/DDBJ databases">
        <title>Rethinking Asexuality: The Enigmatic Case of Functional Sexual Genes in Lepraria (Stereocaulaceae).</title>
        <authorList>
            <person name="Doellman M."/>
            <person name="Sun Y."/>
            <person name="Barcenas-Pena A."/>
            <person name="Lumbsch H.T."/>
            <person name="Grewe F."/>
        </authorList>
    </citation>
    <scope>NUCLEOTIDE SEQUENCE [LARGE SCALE GENOMIC DNA]</scope>
    <source>
        <strain evidence="1 2">Grewe 0041</strain>
    </source>
</reference>